<comment type="caution">
    <text evidence="2">The sequence shown here is derived from an EMBL/GenBank/DDBJ whole genome shotgun (WGS) entry which is preliminary data.</text>
</comment>
<feature type="transmembrane region" description="Helical" evidence="1">
    <location>
        <begin position="114"/>
        <end position="134"/>
    </location>
</feature>
<reference evidence="2 3" key="1">
    <citation type="submission" date="2016-12" db="EMBL/GenBank/DDBJ databases">
        <title>The genomes of Aspergillus section Nigri reveals drivers in fungal speciation.</title>
        <authorList>
            <consortium name="DOE Joint Genome Institute"/>
            <person name="Vesth T.C."/>
            <person name="Nybo J."/>
            <person name="Theobald S."/>
            <person name="Brandl J."/>
            <person name="Frisvad J.C."/>
            <person name="Nielsen K.F."/>
            <person name="Lyhne E.K."/>
            <person name="Kogle M.E."/>
            <person name="Kuo A."/>
            <person name="Riley R."/>
            <person name="Clum A."/>
            <person name="Nolan M."/>
            <person name="Lipzen A."/>
            <person name="Salamov A."/>
            <person name="Henrissat B."/>
            <person name="Wiebenga A."/>
            <person name="De Vries R.P."/>
            <person name="Grigoriev I.V."/>
            <person name="Mortensen U.H."/>
            <person name="Andersen M.R."/>
            <person name="Baker S.E."/>
        </authorList>
    </citation>
    <scope>NUCLEOTIDE SEQUENCE [LARGE SCALE GENOMIC DNA]</scope>
    <source>
        <strain evidence="2 3">CBS 115572</strain>
    </source>
</reference>
<dbReference type="Proteomes" id="UP000246702">
    <property type="component" value="Unassembled WGS sequence"/>
</dbReference>
<keyword evidence="3" id="KW-1185">Reference proteome</keyword>
<organism evidence="2 3">
    <name type="scientific">Aspergillus sclerotioniger CBS 115572</name>
    <dbReference type="NCBI Taxonomy" id="1450535"/>
    <lineage>
        <taxon>Eukaryota</taxon>
        <taxon>Fungi</taxon>
        <taxon>Dikarya</taxon>
        <taxon>Ascomycota</taxon>
        <taxon>Pezizomycotina</taxon>
        <taxon>Eurotiomycetes</taxon>
        <taxon>Eurotiomycetidae</taxon>
        <taxon>Eurotiales</taxon>
        <taxon>Aspergillaceae</taxon>
        <taxon>Aspergillus</taxon>
        <taxon>Aspergillus subgen. Circumdati</taxon>
    </lineage>
</organism>
<keyword evidence="1" id="KW-0812">Transmembrane</keyword>
<dbReference type="GeneID" id="37108227"/>
<dbReference type="RefSeq" id="XP_025464176.1">
    <property type="nucleotide sequence ID" value="XM_025606084.1"/>
</dbReference>
<protein>
    <submittedName>
        <fullName evidence="2">Uncharacterized protein</fullName>
    </submittedName>
</protein>
<evidence type="ECO:0000256" key="1">
    <source>
        <dbReference type="SAM" id="Phobius"/>
    </source>
</evidence>
<keyword evidence="1" id="KW-1133">Transmembrane helix</keyword>
<keyword evidence="1" id="KW-0472">Membrane</keyword>
<accession>A0A317VPS9</accession>
<gene>
    <name evidence="2" type="ORF">BO94DRAFT_198147</name>
</gene>
<sequence>MGSLGLETLAQVRAKSLRTYLVRTVRDLLDHTTKHAMASGPQLSSRSNLGAASLFACSPFAVHPVQFHRSRHCGQGWLMIPERLGSASAPLYLILSFLSPIALLAVSTVSSLSFVPIFSFSFSSFSPPLFYLFLSF</sequence>
<feature type="transmembrane region" description="Helical" evidence="1">
    <location>
        <begin position="89"/>
        <end position="108"/>
    </location>
</feature>
<evidence type="ECO:0000313" key="3">
    <source>
        <dbReference type="Proteomes" id="UP000246702"/>
    </source>
</evidence>
<dbReference type="AlphaFoldDB" id="A0A317VPS9"/>
<name>A0A317VPS9_9EURO</name>
<dbReference type="EMBL" id="MSFK01000027">
    <property type="protein sequence ID" value="PWY76363.1"/>
    <property type="molecule type" value="Genomic_DNA"/>
</dbReference>
<proteinExistence type="predicted"/>
<evidence type="ECO:0000313" key="2">
    <source>
        <dbReference type="EMBL" id="PWY76363.1"/>
    </source>
</evidence>